<feature type="signal peptide" evidence="2">
    <location>
        <begin position="1"/>
        <end position="26"/>
    </location>
</feature>
<dbReference type="OrthoDB" id="3268346at2"/>
<dbReference type="PROSITE" id="PS51257">
    <property type="entry name" value="PROKAR_LIPOPROTEIN"/>
    <property type="match status" value="1"/>
</dbReference>
<evidence type="ECO:0000313" key="4">
    <source>
        <dbReference type="EMBL" id="RZT86470.1"/>
    </source>
</evidence>
<keyword evidence="5" id="KW-1185">Reference proteome</keyword>
<dbReference type="InterPro" id="IPR025326">
    <property type="entry name" value="DUF4232"/>
</dbReference>
<protein>
    <submittedName>
        <fullName evidence="4">Uncharacterized protein DUF4232</fullName>
    </submittedName>
</protein>
<comment type="caution">
    <text evidence="4">The sequence shown here is derived from an EMBL/GenBank/DDBJ whole genome shotgun (WGS) entry which is preliminary data.</text>
</comment>
<gene>
    <name evidence="4" type="ORF">EV383_3365</name>
</gene>
<organism evidence="4 5">
    <name type="scientific">Pseudonocardia sediminis</name>
    <dbReference type="NCBI Taxonomy" id="1397368"/>
    <lineage>
        <taxon>Bacteria</taxon>
        <taxon>Bacillati</taxon>
        <taxon>Actinomycetota</taxon>
        <taxon>Actinomycetes</taxon>
        <taxon>Pseudonocardiales</taxon>
        <taxon>Pseudonocardiaceae</taxon>
        <taxon>Pseudonocardia</taxon>
    </lineage>
</organism>
<proteinExistence type="predicted"/>
<reference evidence="4 5" key="1">
    <citation type="submission" date="2019-02" db="EMBL/GenBank/DDBJ databases">
        <title>Sequencing the genomes of 1000 actinobacteria strains.</title>
        <authorList>
            <person name="Klenk H.-P."/>
        </authorList>
    </citation>
    <scope>NUCLEOTIDE SEQUENCE [LARGE SCALE GENOMIC DNA]</scope>
    <source>
        <strain evidence="4 5">DSM 45779</strain>
    </source>
</reference>
<name>A0A4V2FQY1_PSEST</name>
<sequence>MTGDDRPRMTARLTLAAVAAATLALAGCSSGEDWPTTAGAASSAPTTTAAAPTTDTPASNTAAGDSSGGGAEGSGSGASGGGAAGGGNSARCTTAELTGSLGPADGAAGSVNQTLILTNSGSRTCYLRGFPGVSYVGGDNGAQVGPSAVMDGPRGGDLRLGPGGSVGAAMKLANVANFDTASCRPVPVRGLRIYPPGDTASLFVPREGTGCSGTPSSGNQLAVRSLEAR</sequence>
<dbReference type="AlphaFoldDB" id="A0A4V2FQY1"/>
<evidence type="ECO:0000313" key="5">
    <source>
        <dbReference type="Proteomes" id="UP000291591"/>
    </source>
</evidence>
<feature type="domain" description="DUF4232" evidence="3">
    <location>
        <begin position="92"/>
        <end position="225"/>
    </location>
</feature>
<feature type="region of interest" description="Disordered" evidence="1">
    <location>
        <begin position="207"/>
        <end position="229"/>
    </location>
</feature>
<evidence type="ECO:0000256" key="2">
    <source>
        <dbReference type="SAM" id="SignalP"/>
    </source>
</evidence>
<dbReference type="Pfam" id="PF14016">
    <property type="entry name" value="DUF4232"/>
    <property type="match status" value="1"/>
</dbReference>
<feature type="chain" id="PRO_5038568656" evidence="2">
    <location>
        <begin position="27"/>
        <end position="229"/>
    </location>
</feature>
<feature type="compositionally biased region" description="Polar residues" evidence="1">
    <location>
        <begin position="212"/>
        <end position="222"/>
    </location>
</feature>
<keyword evidence="2" id="KW-0732">Signal</keyword>
<accession>A0A4V2FQY1</accession>
<dbReference type="Proteomes" id="UP000291591">
    <property type="component" value="Unassembled WGS sequence"/>
</dbReference>
<evidence type="ECO:0000259" key="3">
    <source>
        <dbReference type="Pfam" id="PF14016"/>
    </source>
</evidence>
<feature type="compositionally biased region" description="Gly residues" evidence="1">
    <location>
        <begin position="66"/>
        <end position="88"/>
    </location>
</feature>
<evidence type="ECO:0000256" key="1">
    <source>
        <dbReference type="SAM" id="MobiDB-lite"/>
    </source>
</evidence>
<feature type="compositionally biased region" description="Low complexity" evidence="1">
    <location>
        <begin position="35"/>
        <end position="65"/>
    </location>
</feature>
<dbReference type="EMBL" id="SHKL01000001">
    <property type="protein sequence ID" value="RZT86470.1"/>
    <property type="molecule type" value="Genomic_DNA"/>
</dbReference>
<feature type="region of interest" description="Disordered" evidence="1">
    <location>
        <begin position="35"/>
        <end position="89"/>
    </location>
</feature>